<sequence>MTPSHALPVTLKPRRNPLTIGLGLRGGGLGLSLGGNGNSLFNFHQRPRNLRTRASIEQPSPSPETQAAEKNEAIVSSLLQKRSAFSGPPASGAEADSDSGSTGGGGGRPLGSPRRGQYHILPIQPSEVRPMGGGSGEEEGEVVRRSVMLENRKRQHVPGNPPGSGSNFNKNDPFSRRSEE</sequence>
<evidence type="ECO:0000313" key="2">
    <source>
        <dbReference type="EMBL" id="KAF9143361.1"/>
    </source>
</evidence>
<evidence type="ECO:0000313" key="3">
    <source>
        <dbReference type="Proteomes" id="UP000748756"/>
    </source>
</evidence>
<feature type="compositionally biased region" description="Polar residues" evidence="1">
    <location>
        <begin position="163"/>
        <end position="172"/>
    </location>
</feature>
<dbReference type="OrthoDB" id="2444114at2759"/>
<comment type="caution">
    <text evidence="2">The sequence shown here is derived from an EMBL/GenBank/DDBJ whole genome shotgun (WGS) entry which is preliminary data.</text>
</comment>
<feature type="region of interest" description="Disordered" evidence="1">
    <location>
        <begin position="53"/>
        <end position="180"/>
    </location>
</feature>
<feature type="compositionally biased region" description="Low complexity" evidence="1">
    <location>
        <begin position="89"/>
        <end position="100"/>
    </location>
</feature>
<proteinExistence type="predicted"/>
<reference evidence="2" key="1">
    <citation type="journal article" date="2020" name="Fungal Divers.">
        <title>Resolving the Mortierellaceae phylogeny through synthesis of multi-gene phylogenetics and phylogenomics.</title>
        <authorList>
            <person name="Vandepol N."/>
            <person name="Liber J."/>
            <person name="Desiro A."/>
            <person name="Na H."/>
            <person name="Kennedy M."/>
            <person name="Barry K."/>
            <person name="Grigoriev I.V."/>
            <person name="Miller A.N."/>
            <person name="O'Donnell K."/>
            <person name="Stajich J.E."/>
            <person name="Bonito G."/>
        </authorList>
    </citation>
    <scope>NUCLEOTIDE SEQUENCE</scope>
    <source>
        <strain evidence="2">NRRL 6426</strain>
    </source>
</reference>
<dbReference type="EMBL" id="JAAAUQ010001070">
    <property type="protein sequence ID" value="KAF9143361.1"/>
    <property type="molecule type" value="Genomic_DNA"/>
</dbReference>
<organism evidence="2 3">
    <name type="scientific">Linnemannia schmuckeri</name>
    <dbReference type="NCBI Taxonomy" id="64567"/>
    <lineage>
        <taxon>Eukaryota</taxon>
        <taxon>Fungi</taxon>
        <taxon>Fungi incertae sedis</taxon>
        <taxon>Mucoromycota</taxon>
        <taxon>Mortierellomycotina</taxon>
        <taxon>Mortierellomycetes</taxon>
        <taxon>Mortierellales</taxon>
        <taxon>Mortierellaceae</taxon>
        <taxon>Linnemannia</taxon>
    </lineage>
</organism>
<gene>
    <name evidence="2" type="ORF">BG015_000453</name>
</gene>
<keyword evidence="3" id="KW-1185">Reference proteome</keyword>
<dbReference type="AlphaFoldDB" id="A0A9P5RR26"/>
<dbReference type="Proteomes" id="UP000748756">
    <property type="component" value="Unassembled WGS sequence"/>
</dbReference>
<accession>A0A9P5RR26</accession>
<protein>
    <submittedName>
        <fullName evidence="2">Uncharacterized protein</fullName>
    </submittedName>
</protein>
<evidence type="ECO:0000256" key="1">
    <source>
        <dbReference type="SAM" id="MobiDB-lite"/>
    </source>
</evidence>
<feature type="compositionally biased region" description="Polar residues" evidence="1">
    <location>
        <begin position="55"/>
        <end position="65"/>
    </location>
</feature>
<name>A0A9P5RR26_9FUNG</name>